<name>A0AA97BNH8_9CYAN</name>
<dbReference type="RefSeq" id="WP_316789517.1">
    <property type="nucleotide sequence ID" value="NZ_CP053540.1"/>
</dbReference>
<dbReference type="EMBL" id="CP053540">
    <property type="protein sequence ID" value="WOB45492.1"/>
    <property type="molecule type" value="Genomic_DNA"/>
</dbReference>
<accession>A0AA97BNH8</accession>
<evidence type="ECO:0000313" key="1">
    <source>
        <dbReference type="EMBL" id="WOB45492.1"/>
    </source>
</evidence>
<gene>
    <name evidence="1" type="ORF">HNI00_21920</name>
</gene>
<organism evidence="1">
    <name type="scientific">Thermoleptolyngbya oregonensis NK1-22</name>
    <dbReference type="NCBI Taxonomy" id="2547457"/>
    <lineage>
        <taxon>Bacteria</taxon>
        <taxon>Bacillati</taxon>
        <taxon>Cyanobacteriota</taxon>
        <taxon>Cyanophyceae</taxon>
        <taxon>Oculatellales</taxon>
        <taxon>Oculatellaceae</taxon>
        <taxon>Thermoleptolyngbya</taxon>
    </lineage>
</organism>
<protein>
    <submittedName>
        <fullName evidence="1">Uncharacterized protein</fullName>
    </submittedName>
</protein>
<dbReference type="AlphaFoldDB" id="A0AA97BNH8"/>
<sequence>MPVYTFRSETEREFEVAIAIASRTRPRTLDTWQDEAAYWLKVWTGDRSLPYKIRPHANLERVEW</sequence>
<dbReference type="KEGG" id="tog:HNI00_21920"/>
<proteinExistence type="predicted"/>
<reference evidence="1" key="1">
    <citation type="submission" date="2020-05" db="EMBL/GenBank/DDBJ databases">
        <authorList>
            <person name="Zhu T."/>
            <person name="Keshari N."/>
            <person name="Lu X."/>
        </authorList>
    </citation>
    <scope>NUCLEOTIDE SEQUENCE</scope>
    <source>
        <strain evidence="1">NK1-22</strain>
    </source>
</reference>